<accession>A0ABY9AQI7</accession>
<dbReference type="RefSeq" id="WP_011797621.1">
    <property type="nucleotide sequence ID" value="NZ_CP023687.1"/>
</dbReference>
<protein>
    <submittedName>
        <fullName evidence="1">DUF6216 family protein</fullName>
    </submittedName>
</protein>
<name>A0ABY9AQI7_PARCI</name>
<organism evidence="1 2">
    <name type="scientific">Paracidovorax citrulli</name>
    <name type="common">Acidovorax citrulli</name>
    <dbReference type="NCBI Taxonomy" id="80869"/>
    <lineage>
        <taxon>Bacteria</taxon>
        <taxon>Pseudomonadati</taxon>
        <taxon>Pseudomonadota</taxon>
        <taxon>Betaproteobacteria</taxon>
        <taxon>Burkholderiales</taxon>
        <taxon>Comamonadaceae</taxon>
        <taxon>Paracidovorax</taxon>
    </lineage>
</organism>
<gene>
    <name evidence="1" type="ORF">QRO08_01035</name>
</gene>
<dbReference type="Proteomes" id="UP001242732">
    <property type="component" value="Chromosome"/>
</dbReference>
<reference evidence="1 2" key="1">
    <citation type="submission" date="2023-06" db="EMBL/GenBank/DDBJ databases">
        <authorList>
            <person name="Ham H."/>
            <person name="Park D.S."/>
        </authorList>
    </citation>
    <scope>NUCLEOTIDE SEQUENCE [LARGE SCALE GENOMIC DNA]</scope>
    <source>
        <strain evidence="1 2">KACC 17005</strain>
    </source>
</reference>
<dbReference type="EMBL" id="CP127363">
    <property type="protein sequence ID" value="WIY49195.1"/>
    <property type="molecule type" value="Genomic_DNA"/>
</dbReference>
<dbReference type="Pfam" id="PF19723">
    <property type="entry name" value="DUF6216"/>
    <property type="match status" value="1"/>
</dbReference>
<proteinExistence type="predicted"/>
<dbReference type="InterPro" id="IPR046188">
    <property type="entry name" value="DUF6216"/>
</dbReference>
<dbReference type="GeneID" id="79789611"/>
<keyword evidence="2" id="KW-1185">Reference proteome</keyword>
<sequence>MDGIAAIKISDIATLVPLGIALGLGGVFFWVILRTESWHMLRRRIWLLVHGKDEISDPGIRQYVDEQNNLAAFHVFAGVQVATLAEARTLMEWCRVRSVDLGVLRLCGSYFDPQERRIKDRWLPPIWIGQAVGAVAIGLMVAGLLAAWAMTLPAMLTVAKTGQSFLASETELRPVWPLPPFSAQRMRLDDCRKPLDEESARLGFSEGDIAIMCSVLKDPGFGA</sequence>
<evidence type="ECO:0000313" key="1">
    <source>
        <dbReference type="EMBL" id="WIY49195.1"/>
    </source>
</evidence>
<evidence type="ECO:0000313" key="2">
    <source>
        <dbReference type="Proteomes" id="UP001242732"/>
    </source>
</evidence>